<keyword evidence="2" id="KW-1185">Reference proteome</keyword>
<evidence type="ECO:0000313" key="2">
    <source>
        <dbReference type="Proteomes" id="UP000054047"/>
    </source>
</evidence>
<dbReference type="EMBL" id="KN741802">
    <property type="protein sequence ID" value="KIH53201.1"/>
    <property type="molecule type" value="Genomic_DNA"/>
</dbReference>
<gene>
    <name evidence="1" type="ORF">ANCDUO_16679</name>
</gene>
<organism evidence="1 2">
    <name type="scientific">Ancylostoma duodenale</name>
    <dbReference type="NCBI Taxonomy" id="51022"/>
    <lineage>
        <taxon>Eukaryota</taxon>
        <taxon>Metazoa</taxon>
        <taxon>Ecdysozoa</taxon>
        <taxon>Nematoda</taxon>
        <taxon>Chromadorea</taxon>
        <taxon>Rhabditida</taxon>
        <taxon>Rhabditina</taxon>
        <taxon>Rhabditomorpha</taxon>
        <taxon>Strongyloidea</taxon>
        <taxon>Ancylostomatidae</taxon>
        <taxon>Ancylostomatinae</taxon>
        <taxon>Ancylostoma</taxon>
    </lineage>
</organism>
<protein>
    <submittedName>
        <fullName evidence="1">Uncharacterized protein</fullName>
    </submittedName>
</protein>
<dbReference type="Proteomes" id="UP000054047">
    <property type="component" value="Unassembled WGS sequence"/>
</dbReference>
<reference evidence="1 2" key="1">
    <citation type="submission" date="2013-12" db="EMBL/GenBank/DDBJ databases">
        <title>Draft genome of the parsitic nematode Ancylostoma duodenale.</title>
        <authorList>
            <person name="Mitreva M."/>
        </authorList>
    </citation>
    <scope>NUCLEOTIDE SEQUENCE [LARGE SCALE GENOMIC DNA]</scope>
    <source>
        <strain evidence="1 2">Zhejiang</strain>
    </source>
</reference>
<evidence type="ECO:0000313" key="1">
    <source>
        <dbReference type="EMBL" id="KIH53201.1"/>
    </source>
</evidence>
<sequence>MNVSVYPVQTVVCVMTYQAWKLQNAYAGCFIKQLR</sequence>
<dbReference type="AlphaFoldDB" id="A0A0C2G838"/>
<name>A0A0C2G838_9BILA</name>
<accession>A0A0C2G838</accession>
<proteinExistence type="predicted"/>